<dbReference type="Pfam" id="PF02749">
    <property type="entry name" value="QRPTase_N"/>
    <property type="match status" value="1"/>
</dbReference>
<evidence type="ECO:0000256" key="11">
    <source>
        <dbReference type="ARBA" id="ARBA00069173"/>
    </source>
</evidence>
<evidence type="ECO:0000256" key="7">
    <source>
        <dbReference type="ARBA" id="ARBA00022676"/>
    </source>
</evidence>
<dbReference type="FunFam" id="3.90.1170.20:FF:000001">
    <property type="entry name" value="Nicotinate-nucleotide diphosphorylase (Carboxylating)"/>
    <property type="match status" value="1"/>
</dbReference>
<protein>
    <recommendedName>
        <fullName evidence="11">Probable nicotinate-nucleotide pyrophosphorylase [carboxylating]</fullName>
        <ecNumber evidence="5">2.4.2.19</ecNumber>
    </recommendedName>
    <alternativeName>
        <fullName evidence="9">Quinolinate phosphoribosyltransferase [decarboxylating]</fullName>
    </alternativeName>
</protein>
<dbReference type="InterPro" id="IPR004393">
    <property type="entry name" value="NadC"/>
</dbReference>
<evidence type="ECO:0000256" key="2">
    <source>
        <dbReference type="ARBA" id="ARBA00004893"/>
    </source>
</evidence>
<evidence type="ECO:0000256" key="4">
    <source>
        <dbReference type="ARBA" id="ARBA00011218"/>
    </source>
</evidence>
<dbReference type="GO" id="GO:0004514">
    <property type="term" value="F:nicotinate-nucleotide diphosphorylase (carboxylating) activity"/>
    <property type="evidence" value="ECO:0007669"/>
    <property type="project" value="UniProtKB-EC"/>
</dbReference>
<comment type="pathway">
    <text evidence="2">Cofactor biosynthesis; NAD(+) biosynthesis; nicotinate D-ribonucleotide from quinolinate: step 1/1.</text>
</comment>
<evidence type="ECO:0000259" key="13">
    <source>
        <dbReference type="Pfam" id="PF01729"/>
    </source>
</evidence>
<evidence type="ECO:0000313" key="16">
    <source>
        <dbReference type="Proteomes" id="UP000248887"/>
    </source>
</evidence>
<dbReference type="PANTHER" id="PTHR32179:SF3">
    <property type="entry name" value="NICOTINATE-NUCLEOTIDE PYROPHOSPHORYLASE [CARBOXYLATING]"/>
    <property type="match status" value="1"/>
</dbReference>
<feature type="domain" description="Quinolinate phosphoribosyl transferase N-terminal" evidence="14">
    <location>
        <begin position="28"/>
        <end position="113"/>
    </location>
</feature>
<dbReference type="InterPro" id="IPR027277">
    <property type="entry name" value="NadC/ModD"/>
</dbReference>
<dbReference type="PANTHER" id="PTHR32179">
    <property type="entry name" value="NICOTINATE-NUCLEOTIDE PYROPHOSPHORYLASE [CARBOXYLATING]"/>
    <property type="match status" value="1"/>
</dbReference>
<dbReference type="InterPro" id="IPR037128">
    <property type="entry name" value="Quinolinate_PRibosylTase_N_sf"/>
</dbReference>
<keyword evidence="7 12" id="KW-0328">Glycosyltransferase</keyword>
<keyword evidence="6" id="KW-0662">Pyridine nucleotide biosynthesis</keyword>
<dbReference type="InterPro" id="IPR002638">
    <property type="entry name" value="Quinolinate_PRibosylTrfase_C"/>
</dbReference>
<evidence type="ECO:0000256" key="10">
    <source>
        <dbReference type="ARBA" id="ARBA00047445"/>
    </source>
</evidence>
<dbReference type="Proteomes" id="UP000248887">
    <property type="component" value="Unassembled WGS sequence"/>
</dbReference>
<dbReference type="FunFam" id="3.20.20.70:FF:000030">
    <property type="entry name" value="Nicotinate-nucleotide pyrophosphorylase, carboxylating"/>
    <property type="match status" value="1"/>
</dbReference>
<comment type="function">
    <text evidence="1">Involved in the catabolism of quinolinic acid (QA).</text>
</comment>
<evidence type="ECO:0000259" key="14">
    <source>
        <dbReference type="Pfam" id="PF02749"/>
    </source>
</evidence>
<dbReference type="UniPathway" id="UPA00253">
    <property type="reaction ID" value="UER00331"/>
</dbReference>
<gene>
    <name evidence="15" type="ORF">DI549_16735</name>
</gene>
<feature type="domain" description="Quinolinate phosphoribosyl transferase C-terminal" evidence="13">
    <location>
        <begin position="115"/>
        <end position="281"/>
    </location>
</feature>
<dbReference type="CDD" id="cd01572">
    <property type="entry name" value="QPRTase"/>
    <property type="match status" value="1"/>
</dbReference>
<dbReference type="InterPro" id="IPR013785">
    <property type="entry name" value="Aldolase_TIM"/>
</dbReference>
<comment type="similarity">
    <text evidence="3 12">Belongs to the NadC/ModD family.</text>
</comment>
<proteinExistence type="inferred from homology"/>
<dbReference type="NCBIfam" id="TIGR00078">
    <property type="entry name" value="nadC"/>
    <property type="match status" value="1"/>
</dbReference>
<evidence type="ECO:0000256" key="9">
    <source>
        <dbReference type="ARBA" id="ARBA00033102"/>
    </source>
</evidence>
<dbReference type="Gene3D" id="3.20.20.70">
    <property type="entry name" value="Aldolase class I"/>
    <property type="match status" value="1"/>
</dbReference>
<dbReference type="AlphaFoldDB" id="A0A2W5QWG0"/>
<dbReference type="GO" id="GO:0005737">
    <property type="term" value="C:cytoplasm"/>
    <property type="evidence" value="ECO:0007669"/>
    <property type="project" value="TreeGrafter"/>
</dbReference>
<evidence type="ECO:0000256" key="8">
    <source>
        <dbReference type="ARBA" id="ARBA00022679"/>
    </source>
</evidence>
<dbReference type="EMBL" id="QFQD01000062">
    <property type="protein sequence ID" value="PZQ80539.1"/>
    <property type="molecule type" value="Genomic_DNA"/>
</dbReference>
<dbReference type="InterPro" id="IPR036068">
    <property type="entry name" value="Nicotinate_pribotase-like_C"/>
</dbReference>
<dbReference type="Pfam" id="PF01729">
    <property type="entry name" value="QRPTase_C"/>
    <property type="match status" value="1"/>
</dbReference>
<evidence type="ECO:0000256" key="5">
    <source>
        <dbReference type="ARBA" id="ARBA00011944"/>
    </source>
</evidence>
<dbReference type="EC" id="2.4.2.19" evidence="5"/>
<evidence type="ECO:0000256" key="1">
    <source>
        <dbReference type="ARBA" id="ARBA00003237"/>
    </source>
</evidence>
<dbReference type="SUPFAM" id="SSF51690">
    <property type="entry name" value="Nicotinate/Quinolinate PRTase C-terminal domain-like"/>
    <property type="match status" value="1"/>
</dbReference>
<keyword evidence="8 12" id="KW-0808">Transferase</keyword>
<reference evidence="15 16" key="1">
    <citation type="submission" date="2017-08" db="EMBL/GenBank/DDBJ databases">
        <title>Infants hospitalized years apart are colonized by the same room-sourced microbial strains.</title>
        <authorList>
            <person name="Brooks B."/>
            <person name="Olm M.R."/>
            <person name="Firek B.A."/>
            <person name="Baker R."/>
            <person name="Thomas B.C."/>
            <person name="Morowitz M.J."/>
            <person name="Banfield J.F."/>
        </authorList>
    </citation>
    <scope>NUCLEOTIDE SEQUENCE [LARGE SCALE GENOMIC DNA]</scope>
    <source>
        <strain evidence="15">S2_005_001_R2_27</strain>
    </source>
</reference>
<dbReference type="InterPro" id="IPR022412">
    <property type="entry name" value="Quinolinate_PRibosylTrfase_N"/>
</dbReference>
<dbReference type="PIRSF" id="PIRSF006250">
    <property type="entry name" value="NadC_ModD"/>
    <property type="match status" value="1"/>
</dbReference>
<comment type="catalytic activity">
    <reaction evidence="10">
        <text>nicotinate beta-D-ribonucleotide + CO2 + diphosphate = quinolinate + 5-phospho-alpha-D-ribose 1-diphosphate + 2 H(+)</text>
        <dbReference type="Rhea" id="RHEA:12733"/>
        <dbReference type="ChEBI" id="CHEBI:15378"/>
        <dbReference type="ChEBI" id="CHEBI:16526"/>
        <dbReference type="ChEBI" id="CHEBI:29959"/>
        <dbReference type="ChEBI" id="CHEBI:33019"/>
        <dbReference type="ChEBI" id="CHEBI:57502"/>
        <dbReference type="ChEBI" id="CHEBI:58017"/>
        <dbReference type="EC" id="2.4.2.19"/>
    </reaction>
</comment>
<evidence type="ECO:0000256" key="3">
    <source>
        <dbReference type="ARBA" id="ARBA00009400"/>
    </source>
</evidence>
<comment type="subunit">
    <text evidence="4">Hexamer formed by 3 homodimers.</text>
</comment>
<evidence type="ECO:0000256" key="6">
    <source>
        <dbReference type="ARBA" id="ARBA00022642"/>
    </source>
</evidence>
<accession>A0A2W5QWG0</accession>
<comment type="caution">
    <text evidence="15">The sequence shown here is derived from an EMBL/GenBank/DDBJ whole genome shotgun (WGS) entry which is preliminary data.</text>
</comment>
<dbReference type="Gene3D" id="3.90.1170.20">
    <property type="entry name" value="Quinolinate phosphoribosyl transferase, N-terminal domain"/>
    <property type="match status" value="1"/>
</dbReference>
<evidence type="ECO:0000256" key="12">
    <source>
        <dbReference type="PIRNR" id="PIRNR006250"/>
    </source>
</evidence>
<organism evidence="15 16">
    <name type="scientific">Ancylobacter novellus</name>
    <name type="common">Thiobacillus novellus</name>
    <dbReference type="NCBI Taxonomy" id="921"/>
    <lineage>
        <taxon>Bacteria</taxon>
        <taxon>Pseudomonadati</taxon>
        <taxon>Pseudomonadota</taxon>
        <taxon>Alphaproteobacteria</taxon>
        <taxon>Hyphomicrobiales</taxon>
        <taxon>Xanthobacteraceae</taxon>
        <taxon>Ancylobacter</taxon>
    </lineage>
</organism>
<dbReference type="GO" id="GO:0009435">
    <property type="term" value="P:NAD+ biosynthetic process"/>
    <property type="evidence" value="ECO:0007669"/>
    <property type="project" value="UniProtKB-UniPathway"/>
</dbReference>
<name>A0A2W5QWG0_ANCNO</name>
<evidence type="ECO:0000313" key="15">
    <source>
        <dbReference type="EMBL" id="PZQ80539.1"/>
    </source>
</evidence>
<sequence>MSLSPLPRLLVEPLVRAALLEDLGRAGDVTTDSVIPASARFDAVIASRQPGVIAGIDAAVIAFELIDPALKITVERGDGAKVAPGDVVMRLEGSARAILTAERVALNIACRMSGIATATAGLVEIARQHGKAHIVCTRKTTPGLRALEKHAVRAGGGSNHRFGLDDAVLIKDNHIAVAGGVVPAIRAAKAHAGHLVKIEVEVDTLAQLEEAMSEGVDAVLLDNMSPATLTQAVAIVSGRALTEASGRVSRETVGPIAASGVDLISVGWITHSAPILDLGLDAASA</sequence>
<dbReference type="GO" id="GO:0034213">
    <property type="term" value="P:quinolinate catabolic process"/>
    <property type="evidence" value="ECO:0007669"/>
    <property type="project" value="TreeGrafter"/>
</dbReference>
<dbReference type="SUPFAM" id="SSF54675">
    <property type="entry name" value="Nicotinate/Quinolinate PRTase N-terminal domain-like"/>
    <property type="match status" value="1"/>
</dbReference>